<feature type="transmembrane region" description="Helical" evidence="8">
    <location>
        <begin position="97"/>
        <end position="115"/>
    </location>
</feature>
<keyword evidence="6 8" id="KW-1133">Transmembrane helix</keyword>
<dbReference type="RefSeq" id="WP_340268838.1">
    <property type="nucleotide sequence ID" value="NZ_JBBEOG010000003.1"/>
</dbReference>
<evidence type="ECO:0000256" key="7">
    <source>
        <dbReference type="ARBA" id="ARBA00023136"/>
    </source>
</evidence>
<evidence type="ECO:0000256" key="3">
    <source>
        <dbReference type="ARBA" id="ARBA00022448"/>
    </source>
</evidence>
<feature type="transmembrane region" description="Helical" evidence="8">
    <location>
        <begin position="72"/>
        <end position="91"/>
    </location>
</feature>
<dbReference type="EMBL" id="JBHSLD010000004">
    <property type="protein sequence ID" value="MFC5379635.1"/>
    <property type="molecule type" value="Genomic_DNA"/>
</dbReference>
<gene>
    <name evidence="9" type="ORF">ACFPJ6_02415</name>
</gene>
<evidence type="ECO:0000256" key="6">
    <source>
        <dbReference type="ARBA" id="ARBA00022989"/>
    </source>
</evidence>
<evidence type="ECO:0000313" key="10">
    <source>
        <dbReference type="Proteomes" id="UP001596122"/>
    </source>
</evidence>
<keyword evidence="7 8" id="KW-0472">Membrane</keyword>
<keyword evidence="10" id="KW-1185">Reference proteome</keyword>
<evidence type="ECO:0000313" key="9">
    <source>
        <dbReference type="EMBL" id="MFC5379635.1"/>
    </source>
</evidence>
<protein>
    <recommendedName>
        <fullName evidence="8">Probable membrane transporter protein</fullName>
    </recommendedName>
</protein>
<evidence type="ECO:0000256" key="8">
    <source>
        <dbReference type="RuleBase" id="RU363041"/>
    </source>
</evidence>
<feature type="transmembrane region" description="Helical" evidence="8">
    <location>
        <begin position="190"/>
        <end position="207"/>
    </location>
</feature>
<keyword evidence="5 8" id="KW-0812">Transmembrane</keyword>
<feature type="transmembrane region" description="Helical" evidence="8">
    <location>
        <begin position="213"/>
        <end position="233"/>
    </location>
</feature>
<organism evidence="9 10">
    <name type="scientific">Aquipuribacter nitratireducens</name>
    <dbReference type="NCBI Taxonomy" id="650104"/>
    <lineage>
        <taxon>Bacteria</taxon>
        <taxon>Bacillati</taxon>
        <taxon>Actinomycetota</taxon>
        <taxon>Actinomycetes</taxon>
        <taxon>Micrococcales</taxon>
        <taxon>Intrasporangiaceae</taxon>
        <taxon>Aquipuribacter</taxon>
    </lineage>
</organism>
<name>A0ABW0GKL2_9MICO</name>
<evidence type="ECO:0000256" key="4">
    <source>
        <dbReference type="ARBA" id="ARBA00022475"/>
    </source>
</evidence>
<sequence>MLDLLLAALAGAAAGFINAVVGSGTLLSFPVLLALGLPPVSANITNNLGLVPGSFAGAWGYRRELRGQRRRVAVLVPASVVGGVTGALLLLVLPESVFAAVVPALIGLALVLVLLQPRLQGWVRRSRGRAAAARGTTTVHHDHLAAAVPVTALTGVYGGYFGAAQGVLLIGALGAVVDDDVQRINALKNVLAGVVNLVAAVVFVVVAPQEVVWPLVGAVAAGALLGGLVGGRVGRRLPPLVLRGVIVVVGVVAIVALVLP</sequence>
<evidence type="ECO:0000256" key="1">
    <source>
        <dbReference type="ARBA" id="ARBA00004651"/>
    </source>
</evidence>
<reference evidence="10" key="1">
    <citation type="journal article" date="2019" name="Int. J. Syst. Evol. Microbiol.">
        <title>The Global Catalogue of Microorganisms (GCM) 10K type strain sequencing project: providing services to taxonomists for standard genome sequencing and annotation.</title>
        <authorList>
            <consortium name="The Broad Institute Genomics Platform"/>
            <consortium name="The Broad Institute Genome Sequencing Center for Infectious Disease"/>
            <person name="Wu L."/>
            <person name="Ma J."/>
        </authorList>
    </citation>
    <scope>NUCLEOTIDE SEQUENCE [LARGE SCALE GENOMIC DNA]</scope>
    <source>
        <strain evidence="10">CCUG 43114</strain>
    </source>
</reference>
<accession>A0ABW0GKL2</accession>
<proteinExistence type="inferred from homology"/>
<dbReference type="InterPro" id="IPR052017">
    <property type="entry name" value="TSUP"/>
</dbReference>
<feature type="transmembrane region" description="Helical" evidence="8">
    <location>
        <begin position="240"/>
        <end position="259"/>
    </location>
</feature>
<comment type="similarity">
    <text evidence="2 8">Belongs to the 4-toluene sulfonate uptake permease (TSUP) (TC 2.A.102) family.</text>
</comment>
<dbReference type="InterPro" id="IPR002781">
    <property type="entry name" value="TM_pro_TauE-like"/>
</dbReference>
<dbReference type="PANTHER" id="PTHR30269">
    <property type="entry name" value="TRANSMEMBRANE PROTEIN YFCA"/>
    <property type="match status" value="1"/>
</dbReference>
<keyword evidence="4 8" id="KW-1003">Cell membrane</keyword>
<dbReference type="Pfam" id="PF01925">
    <property type="entry name" value="TauE"/>
    <property type="match status" value="1"/>
</dbReference>
<dbReference type="PANTHER" id="PTHR30269:SF0">
    <property type="entry name" value="MEMBRANE TRANSPORTER PROTEIN YFCA-RELATED"/>
    <property type="match status" value="1"/>
</dbReference>
<dbReference type="Proteomes" id="UP001596122">
    <property type="component" value="Unassembled WGS sequence"/>
</dbReference>
<comment type="subcellular location">
    <subcellularLocation>
        <location evidence="1 8">Cell membrane</location>
        <topology evidence="1 8">Multi-pass membrane protein</topology>
    </subcellularLocation>
</comment>
<evidence type="ECO:0000256" key="5">
    <source>
        <dbReference type="ARBA" id="ARBA00022692"/>
    </source>
</evidence>
<evidence type="ECO:0000256" key="2">
    <source>
        <dbReference type="ARBA" id="ARBA00009142"/>
    </source>
</evidence>
<comment type="caution">
    <text evidence="9">The sequence shown here is derived from an EMBL/GenBank/DDBJ whole genome shotgun (WGS) entry which is preliminary data.</text>
</comment>
<keyword evidence="3" id="KW-0813">Transport</keyword>